<feature type="domain" description="C2H2-type" evidence="15">
    <location>
        <begin position="762"/>
        <end position="784"/>
    </location>
</feature>
<feature type="domain" description="C2H2-type" evidence="15">
    <location>
        <begin position="115"/>
        <end position="143"/>
    </location>
</feature>
<evidence type="ECO:0000256" key="14">
    <source>
        <dbReference type="SAM" id="MobiDB-lite"/>
    </source>
</evidence>
<dbReference type="GO" id="GO:0008270">
    <property type="term" value="F:zinc ion binding"/>
    <property type="evidence" value="ECO:0007669"/>
    <property type="project" value="UniProtKB-KW"/>
</dbReference>
<dbReference type="EMBL" id="JACDTQ010003472">
    <property type="protein sequence ID" value="KAF5914153.1"/>
    <property type="molecule type" value="Genomic_DNA"/>
</dbReference>
<evidence type="ECO:0000256" key="5">
    <source>
        <dbReference type="ARBA" id="ARBA00022723"/>
    </source>
</evidence>
<dbReference type="FunFam" id="3.30.160.60:FF:002277">
    <property type="entry name" value="FLT3-interacting zinc finger 1"/>
    <property type="match status" value="1"/>
</dbReference>
<dbReference type="GO" id="GO:0005737">
    <property type="term" value="C:cytoplasm"/>
    <property type="evidence" value="ECO:0007669"/>
    <property type="project" value="UniProtKB-SubCell"/>
</dbReference>
<dbReference type="Pfam" id="PF00096">
    <property type="entry name" value="zf-C2H2"/>
    <property type="match status" value="9"/>
</dbReference>
<evidence type="ECO:0000256" key="11">
    <source>
        <dbReference type="ARBA" id="ARBA00023163"/>
    </source>
</evidence>
<feature type="domain" description="C2H2-type" evidence="15">
    <location>
        <begin position="906"/>
        <end position="933"/>
    </location>
</feature>
<feature type="region of interest" description="Disordered" evidence="14">
    <location>
        <begin position="474"/>
        <end position="506"/>
    </location>
</feature>
<dbReference type="GO" id="GO:0001227">
    <property type="term" value="F:DNA-binding transcription repressor activity, RNA polymerase II-specific"/>
    <property type="evidence" value="ECO:0007669"/>
    <property type="project" value="TreeGrafter"/>
</dbReference>
<accession>A0A7J7EEM6</accession>
<feature type="domain" description="C2H2-type" evidence="15">
    <location>
        <begin position="31"/>
        <end position="58"/>
    </location>
</feature>
<feature type="domain" description="C2H2-type" evidence="15">
    <location>
        <begin position="87"/>
        <end position="114"/>
    </location>
</feature>
<keyword evidence="11" id="KW-0804">Transcription</keyword>
<feature type="domain" description="C2H2-type" evidence="15">
    <location>
        <begin position="208"/>
        <end position="235"/>
    </location>
</feature>
<dbReference type="Gene3D" id="3.30.160.60">
    <property type="entry name" value="Classic Zinc Finger"/>
    <property type="match status" value="14"/>
</dbReference>
<keyword evidence="10" id="KW-0238">DNA-binding</keyword>
<feature type="compositionally biased region" description="Pro residues" evidence="14">
    <location>
        <begin position="947"/>
        <end position="959"/>
    </location>
</feature>
<keyword evidence="7 13" id="KW-0863">Zinc-finger</keyword>
<dbReference type="GO" id="GO:0000978">
    <property type="term" value="F:RNA polymerase II cis-regulatory region sequence-specific DNA binding"/>
    <property type="evidence" value="ECO:0007669"/>
    <property type="project" value="TreeGrafter"/>
</dbReference>
<evidence type="ECO:0000256" key="4">
    <source>
        <dbReference type="ARBA" id="ARBA00022491"/>
    </source>
</evidence>
<dbReference type="FunFam" id="3.30.160.60:FF:000286">
    <property type="entry name" value="Zinc finger protein 770"/>
    <property type="match status" value="1"/>
</dbReference>
<evidence type="ECO:0000256" key="13">
    <source>
        <dbReference type="PROSITE-ProRule" id="PRU00042"/>
    </source>
</evidence>
<evidence type="ECO:0000256" key="1">
    <source>
        <dbReference type="ARBA" id="ARBA00004123"/>
    </source>
</evidence>
<reference evidence="16 17" key="1">
    <citation type="journal article" date="2020" name="Mol. Biol. Evol.">
        <title>Interspecific Gene Flow and the Evolution of Specialization in Black and White Rhinoceros.</title>
        <authorList>
            <person name="Moodley Y."/>
            <person name="Westbury M.V."/>
            <person name="Russo I.M."/>
            <person name="Gopalakrishnan S."/>
            <person name="Rakotoarivelo A."/>
            <person name="Olsen R.A."/>
            <person name="Prost S."/>
            <person name="Tunstall T."/>
            <person name="Ryder O.A."/>
            <person name="Dalen L."/>
            <person name="Bruford M.W."/>
        </authorList>
    </citation>
    <scope>NUCLEOTIDE SEQUENCE [LARGE SCALE GENOMIC DNA]</scope>
    <source>
        <strain evidence="16">SBR-YM</strain>
        <tissue evidence="16">Skin</tissue>
    </source>
</reference>
<feature type="domain" description="C2H2-type" evidence="15">
    <location>
        <begin position="511"/>
        <end position="538"/>
    </location>
</feature>
<feature type="region of interest" description="Disordered" evidence="14">
    <location>
        <begin position="260"/>
        <end position="294"/>
    </location>
</feature>
<keyword evidence="17" id="KW-1185">Reference proteome</keyword>
<evidence type="ECO:0000256" key="3">
    <source>
        <dbReference type="ARBA" id="ARBA00022490"/>
    </source>
</evidence>
<feature type="domain" description="C2H2-type" evidence="15">
    <location>
        <begin position="339"/>
        <end position="365"/>
    </location>
</feature>
<dbReference type="InterPro" id="IPR036236">
    <property type="entry name" value="Znf_C2H2_sf"/>
</dbReference>
<dbReference type="AlphaFoldDB" id="A0A7J7EEM6"/>
<gene>
    <name evidence="16" type="ORF">HPG69_003954</name>
</gene>
<feature type="region of interest" description="Disordered" evidence="14">
    <location>
        <begin position="639"/>
        <end position="667"/>
    </location>
</feature>
<keyword evidence="4" id="KW-0678">Repressor</keyword>
<proteinExistence type="predicted"/>
<protein>
    <recommendedName>
        <fullName evidence="15">C2H2-type domain-containing protein</fullName>
    </recommendedName>
</protein>
<dbReference type="PROSITE" id="PS50157">
    <property type="entry name" value="ZINC_FINGER_C2H2_2"/>
    <property type="match status" value="17"/>
</dbReference>
<dbReference type="SMART" id="SM00355">
    <property type="entry name" value="ZnF_C2H2"/>
    <property type="match status" value="17"/>
</dbReference>
<feature type="region of interest" description="Disordered" evidence="14">
    <location>
        <begin position="1"/>
        <end position="24"/>
    </location>
</feature>
<feature type="domain" description="C2H2-type" evidence="15">
    <location>
        <begin position="366"/>
        <end position="389"/>
    </location>
</feature>
<keyword evidence="3" id="KW-0963">Cytoplasm</keyword>
<evidence type="ECO:0000256" key="6">
    <source>
        <dbReference type="ARBA" id="ARBA00022737"/>
    </source>
</evidence>
<organism evidence="16 17">
    <name type="scientific">Diceros bicornis minor</name>
    <name type="common">South-central black rhinoceros</name>
    <dbReference type="NCBI Taxonomy" id="77932"/>
    <lineage>
        <taxon>Eukaryota</taxon>
        <taxon>Metazoa</taxon>
        <taxon>Chordata</taxon>
        <taxon>Craniata</taxon>
        <taxon>Vertebrata</taxon>
        <taxon>Euteleostomi</taxon>
        <taxon>Mammalia</taxon>
        <taxon>Eutheria</taxon>
        <taxon>Laurasiatheria</taxon>
        <taxon>Perissodactyla</taxon>
        <taxon>Rhinocerotidae</taxon>
        <taxon>Diceros</taxon>
    </lineage>
</organism>
<evidence type="ECO:0000256" key="8">
    <source>
        <dbReference type="ARBA" id="ARBA00022833"/>
    </source>
</evidence>
<feature type="compositionally biased region" description="Low complexity" evidence="14">
    <location>
        <begin position="261"/>
        <end position="282"/>
    </location>
</feature>
<keyword evidence="9" id="KW-0805">Transcription regulation</keyword>
<dbReference type="PANTHER" id="PTHR24399:SF70">
    <property type="entry name" value="C2H2-TYPE DOMAIN-CONTAINING PROTEIN"/>
    <property type="match status" value="1"/>
</dbReference>
<evidence type="ECO:0000256" key="2">
    <source>
        <dbReference type="ARBA" id="ARBA00004496"/>
    </source>
</evidence>
<name>A0A7J7EEM6_DICBM</name>
<feature type="domain" description="C2H2-type" evidence="15">
    <location>
        <begin position="734"/>
        <end position="761"/>
    </location>
</feature>
<feature type="region of interest" description="Disordered" evidence="14">
    <location>
        <begin position="941"/>
        <end position="1028"/>
    </location>
</feature>
<feature type="domain" description="C2H2-type" evidence="15">
    <location>
        <begin position="422"/>
        <end position="449"/>
    </location>
</feature>
<dbReference type="PROSITE" id="PS00028">
    <property type="entry name" value="ZINC_FINGER_C2H2_1"/>
    <property type="match status" value="16"/>
</dbReference>
<keyword evidence="12" id="KW-0539">Nucleus</keyword>
<dbReference type="FunFam" id="3.30.160.60:FF:000111">
    <property type="entry name" value="GLI family zinc finger 4"/>
    <property type="match status" value="1"/>
</dbReference>
<keyword evidence="5" id="KW-0479">Metal-binding</keyword>
<evidence type="ECO:0000313" key="16">
    <source>
        <dbReference type="EMBL" id="KAF5914153.1"/>
    </source>
</evidence>
<evidence type="ECO:0000256" key="12">
    <source>
        <dbReference type="ARBA" id="ARBA00023242"/>
    </source>
</evidence>
<feature type="region of interest" description="Disordered" evidence="14">
    <location>
        <begin position="788"/>
        <end position="842"/>
    </location>
</feature>
<feature type="domain" description="C2H2-type" evidence="15">
    <location>
        <begin position="539"/>
        <end position="566"/>
    </location>
</feature>
<dbReference type="FunFam" id="3.30.160.60:FF:000045">
    <property type="entry name" value="ZFP69 zinc finger protein B"/>
    <property type="match status" value="1"/>
</dbReference>
<dbReference type="PANTHER" id="PTHR24399">
    <property type="entry name" value="ZINC FINGER AND BTB DOMAIN-CONTAINING"/>
    <property type="match status" value="1"/>
</dbReference>
<dbReference type="InterPro" id="IPR013087">
    <property type="entry name" value="Znf_C2H2_type"/>
</dbReference>
<dbReference type="FunFam" id="3.30.160.60:FF:001859">
    <property type="entry name" value="Flt3-interacting zinc finger protein 1"/>
    <property type="match status" value="1"/>
</dbReference>
<evidence type="ECO:0000256" key="10">
    <source>
        <dbReference type="ARBA" id="ARBA00023125"/>
    </source>
</evidence>
<feature type="domain" description="C2H2-type" evidence="15">
    <location>
        <begin position="877"/>
        <end position="904"/>
    </location>
</feature>
<feature type="domain" description="C2H2-type" evidence="15">
    <location>
        <begin position="59"/>
        <end position="86"/>
    </location>
</feature>
<sequence length="1028" mass="108438">MDDAPLPAPPVPAPTPAPAPAPPAAAPRVPFHCSECGKSFRYRSDLRRHFARHTALKPHACPRCGKGFKHSFNLANHLRSHTGERPYRCSACPKGFRDSTGLLHHQVVHTGEKPYCCLVCELRFSSRSSLGRHLKRQHRGVLPSPLQPGPGLPALSAPCSVCCNVGPCSVCGGSGAGGGEGPEGAGGGPGSWGLAEAAAAAAASLPPFACGACARRFDHGRELAAHWAAHTDVKPFKCPRCERDFNAPALLERHKLTHDLQGPGAPPAQAWASGAGAAPETAGEGGAAEAGGAQPAWDGGLLLGRAGGGVPELGALLPEGGGEAPAPAAAAEPSEDTLYQCDCGTFFASAAALASHLEAHSGPATYGCGHCGALYAALAALEEHRRASHGEGGGAEAAAAAPEGEPASGEPASGSGRGKKIFGCSECEKLFRSPRDLERHVLVHTGEKPFPCLECGKFFRHDCTGAWTDGAGRASTQTALPRGWTHGPRRGTSRIQTRAPTGGTGAPRAPLPCPICGRLFRFPYYLSRHRLSHSGLRPHACPLCPKAFRRPAHLSRHLRGHGPQPPLRCAACPRTFPEPAQLRRHLAQEHAGGEVELAIERAAKEAAESSWGSQEEGLEQPTTAAAGAMKEEAAWPKTWSAGEPAMPADPTRAEPREPEEEEAEAGAAELRAELALAAGRQEEKQVLLQADWTLLCLRCREAFATKGELKAHPCLRPEGEQEGEGGPPPRPKRHQCSICLKAFARPWSLSRHRLVHSTDRPFVCPDCGLAFRLASYLRQHRRVHGPLSLLAPLPPVGKKDDKGSGGRNSGKGPEGGEGAECEGASEGGEGGQNGGDAAPARPPAGEPRFWCPECGKGFRRRAHLRQHGVTHSGARPFQCVRCQREFKRLADLARHAQVHAGGPAPHPCPRCPRRFSRAYSLLRHQRCHRAELERAAALQALQAQAQPSPPPPPPPPPPAGQEEEGLPLPIAHIKEEPPSPGSPPQSPPAPPVFLSASCFDSQDHSAFEMEEEEIDSKAALRGLGGLAS</sequence>
<evidence type="ECO:0000256" key="7">
    <source>
        <dbReference type="ARBA" id="ARBA00022771"/>
    </source>
</evidence>
<feature type="region of interest" description="Disordered" evidence="14">
    <location>
        <begin position="603"/>
        <end position="627"/>
    </location>
</feature>
<dbReference type="SUPFAM" id="SSF57667">
    <property type="entry name" value="beta-beta-alpha zinc fingers"/>
    <property type="match status" value="10"/>
</dbReference>
<feature type="compositionally biased region" description="Gly residues" evidence="14">
    <location>
        <begin position="825"/>
        <end position="834"/>
    </location>
</feature>
<feature type="domain" description="C2H2-type" evidence="15">
    <location>
        <begin position="849"/>
        <end position="876"/>
    </location>
</feature>
<feature type="compositionally biased region" description="Pro residues" evidence="14">
    <location>
        <begin position="978"/>
        <end position="991"/>
    </location>
</feature>
<dbReference type="FunFam" id="3.30.160.60:FF:000790">
    <property type="entry name" value="flt3-interacting zinc finger protein 1"/>
    <property type="match status" value="2"/>
</dbReference>
<feature type="region of interest" description="Disordered" evidence="14">
    <location>
        <begin position="387"/>
        <end position="417"/>
    </location>
</feature>
<feature type="domain" description="C2H2-type" evidence="15">
    <location>
        <begin position="567"/>
        <end position="595"/>
    </location>
</feature>
<evidence type="ECO:0000313" key="17">
    <source>
        <dbReference type="Proteomes" id="UP000551758"/>
    </source>
</evidence>
<comment type="subcellular location">
    <subcellularLocation>
        <location evidence="2">Cytoplasm</location>
    </subcellularLocation>
    <subcellularLocation>
        <location evidence="1">Nucleus</location>
    </subcellularLocation>
</comment>
<dbReference type="GO" id="GO:0005654">
    <property type="term" value="C:nucleoplasm"/>
    <property type="evidence" value="ECO:0007669"/>
    <property type="project" value="TreeGrafter"/>
</dbReference>
<evidence type="ECO:0000256" key="9">
    <source>
        <dbReference type="ARBA" id="ARBA00023015"/>
    </source>
</evidence>
<evidence type="ECO:0000259" key="15">
    <source>
        <dbReference type="PROSITE" id="PS50157"/>
    </source>
</evidence>
<keyword evidence="6" id="KW-0677">Repeat</keyword>
<keyword evidence="8" id="KW-0862">Zinc</keyword>
<feature type="domain" description="C2H2-type" evidence="15">
    <location>
        <begin position="236"/>
        <end position="263"/>
    </location>
</feature>
<comment type="caution">
    <text evidence="16">The sequence shown here is derived from an EMBL/GenBank/DDBJ whole genome shotgun (WGS) entry which is preliminary data.</text>
</comment>
<dbReference type="Proteomes" id="UP000551758">
    <property type="component" value="Unassembled WGS sequence"/>
</dbReference>
<feature type="compositionally biased region" description="Low complexity" evidence="14">
    <location>
        <begin position="396"/>
        <end position="414"/>
    </location>
</feature>
<feature type="compositionally biased region" description="Gly residues" evidence="14">
    <location>
        <begin position="805"/>
        <end position="818"/>
    </location>
</feature>
<dbReference type="FunFam" id="3.30.160.60:FF:000621">
    <property type="entry name" value="FLT3-interacting zinc finger 1"/>
    <property type="match status" value="1"/>
</dbReference>